<accession>A0A6B0R8Q6</accession>
<protein>
    <submittedName>
        <fullName evidence="2">Uncharacterized protein</fullName>
    </submittedName>
</protein>
<dbReference type="EMBL" id="VBQZ03000034">
    <property type="protein sequence ID" value="MXQ86598.1"/>
    <property type="molecule type" value="Genomic_DNA"/>
</dbReference>
<keyword evidence="3" id="KW-1185">Reference proteome</keyword>
<organism evidence="2 3">
    <name type="scientific">Bos mutus</name>
    <name type="common">wild yak</name>
    <dbReference type="NCBI Taxonomy" id="72004"/>
    <lineage>
        <taxon>Eukaryota</taxon>
        <taxon>Metazoa</taxon>
        <taxon>Chordata</taxon>
        <taxon>Craniata</taxon>
        <taxon>Vertebrata</taxon>
        <taxon>Euteleostomi</taxon>
        <taxon>Mammalia</taxon>
        <taxon>Eutheria</taxon>
        <taxon>Laurasiatheria</taxon>
        <taxon>Artiodactyla</taxon>
        <taxon>Ruminantia</taxon>
        <taxon>Pecora</taxon>
        <taxon>Bovidae</taxon>
        <taxon>Bovinae</taxon>
        <taxon>Bos</taxon>
    </lineage>
</organism>
<name>A0A6B0R8Q6_9CETA</name>
<evidence type="ECO:0000313" key="3">
    <source>
        <dbReference type="Proteomes" id="UP000322234"/>
    </source>
</evidence>
<reference evidence="2" key="1">
    <citation type="submission" date="2019-10" db="EMBL/GenBank/DDBJ databases">
        <title>The sequence and de novo assembly of the wild yak genome.</title>
        <authorList>
            <person name="Liu Y."/>
        </authorList>
    </citation>
    <scope>NUCLEOTIDE SEQUENCE [LARGE SCALE GENOMIC DNA]</scope>
    <source>
        <strain evidence="2">WY2019</strain>
    </source>
</reference>
<feature type="region of interest" description="Disordered" evidence="1">
    <location>
        <begin position="227"/>
        <end position="254"/>
    </location>
</feature>
<evidence type="ECO:0000256" key="1">
    <source>
        <dbReference type="SAM" id="MobiDB-lite"/>
    </source>
</evidence>
<comment type="caution">
    <text evidence="2">The sequence shown here is derived from an EMBL/GenBank/DDBJ whole genome shotgun (WGS) entry which is preliminary data.</text>
</comment>
<proteinExistence type="predicted"/>
<dbReference type="AlphaFoldDB" id="A0A6B0R8Q6"/>
<sequence>MMLFLAAKSFWYHTDLPNAALLIHLSPGPPSMPQFVLAKVLTRQCNCLTCETAGLTTVNNSTCNGDKQKVPRMRVQCLVELQHWKEARERIQEDKRINTVKFSRTVLTFQALLWRRHMCGNAHGDMFLLGGKAEGWGRQRATPRGRFSDLRPLQSSYSFHPWSLLWKQTHQQLPPASHISLLPGHLSCSDEQKCLVSMALNNARLNAPLKPAQSRVQVPRQIDQPRYYPVGEIPSNDLTRVSTSSSENNKSHENKHVKTLGIQYARKRKLQSELSNTHMRYTSFALKEVQGGGGAPGEEVFRAPPGRELRKMPCMEENGHNSVQNLSREKRVRCVAGDCEDAALRGFVQHKPLDTGSTAIRRPYISQGTWIRCLSGQKQQGYEADWQICETVIREEKEKGKTSSKIFGLPAPSKHRDRKAAVWLHGKNQHPLTALTLLGKQASVFSFPNIAPKGWQKLRSPQHP</sequence>
<gene>
    <name evidence="2" type="ORF">E5288_WYG013074</name>
</gene>
<dbReference type="Proteomes" id="UP000322234">
    <property type="component" value="Unassembled WGS sequence"/>
</dbReference>
<evidence type="ECO:0000313" key="2">
    <source>
        <dbReference type="EMBL" id="MXQ86598.1"/>
    </source>
</evidence>